<dbReference type="AlphaFoldDB" id="A0A915EDZ2"/>
<organism evidence="5 6">
    <name type="scientific">Ditylenchus dipsaci</name>
    <dbReference type="NCBI Taxonomy" id="166011"/>
    <lineage>
        <taxon>Eukaryota</taxon>
        <taxon>Metazoa</taxon>
        <taxon>Ecdysozoa</taxon>
        <taxon>Nematoda</taxon>
        <taxon>Chromadorea</taxon>
        <taxon>Rhabditida</taxon>
        <taxon>Tylenchina</taxon>
        <taxon>Tylenchomorpha</taxon>
        <taxon>Sphaerularioidea</taxon>
        <taxon>Anguinidae</taxon>
        <taxon>Anguininae</taxon>
        <taxon>Ditylenchus</taxon>
    </lineage>
</organism>
<keyword evidence="2" id="KW-0677">Repeat</keyword>
<dbReference type="SMART" id="SM00365">
    <property type="entry name" value="LRR_SD22"/>
    <property type="match status" value="3"/>
</dbReference>
<dbReference type="Gene3D" id="3.80.10.10">
    <property type="entry name" value="Ribonuclease Inhibitor"/>
    <property type="match status" value="2"/>
</dbReference>
<evidence type="ECO:0000256" key="1">
    <source>
        <dbReference type="ARBA" id="ARBA00022614"/>
    </source>
</evidence>
<feature type="compositionally biased region" description="Low complexity" evidence="3">
    <location>
        <begin position="622"/>
        <end position="631"/>
    </location>
</feature>
<keyword evidence="1" id="KW-0433">Leucine-rich repeat</keyword>
<evidence type="ECO:0000313" key="5">
    <source>
        <dbReference type="Proteomes" id="UP000887574"/>
    </source>
</evidence>
<dbReference type="PROSITE" id="PS51450">
    <property type="entry name" value="LRR"/>
    <property type="match status" value="4"/>
</dbReference>
<evidence type="ECO:0000256" key="3">
    <source>
        <dbReference type="SAM" id="MobiDB-lite"/>
    </source>
</evidence>
<dbReference type="InterPro" id="IPR032675">
    <property type="entry name" value="LRR_dom_sf"/>
</dbReference>
<dbReference type="PANTHER" id="PTHR24366:SF96">
    <property type="entry name" value="LEUCINE RICH REPEAT CONTAINING 53"/>
    <property type="match status" value="1"/>
</dbReference>
<evidence type="ECO:0000256" key="2">
    <source>
        <dbReference type="ARBA" id="ARBA00022737"/>
    </source>
</evidence>
<accession>A0A915EDZ2</accession>
<dbReference type="InterPro" id="IPR001611">
    <property type="entry name" value="Leu-rich_rpt"/>
</dbReference>
<dbReference type="SMART" id="SM00369">
    <property type="entry name" value="LRR_TYP"/>
    <property type="match status" value="11"/>
</dbReference>
<feature type="compositionally biased region" description="Pro residues" evidence="3">
    <location>
        <begin position="611"/>
        <end position="621"/>
    </location>
</feature>
<feature type="region of interest" description="Disordered" evidence="3">
    <location>
        <begin position="521"/>
        <end position="556"/>
    </location>
</feature>
<feature type="compositionally biased region" description="Polar residues" evidence="3">
    <location>
        <begin position="576"/>
        <end position="599"/>
    </location>
</feature>
<sequence>MTVLDAISHRHTKWKKPCSVVLTVFTLFLTFNQSLGCPTEVQRLCGCVDELDGVLLNCSNVDAVDLLQVLRAQQSQLGLLKALSIQHSSPIGVLPPNFFAGLYIKRLELVNCGIRTVENGAFSGLEPVLQELNMANNLLSNIPVAAIASMNSVLKLDFSNNSIEELKQEDALPRLPKLFDINLSHNLISNVHKSFFENAKGSLQTINLGHNNITEVPAPALRGFRQLMALHLHNNNLHSIQMLSFMNLPLLSLLNLASNKISSIHKQAFLNTPTLRFLYMTDNHLTEVVAHQFSSFEQLEMIDLSSNRIEVLHNDSFSNLASVRQIYLGENRISKIEDYAFANSSVVILVLEANHLTEVRKGMFQGCTKVQQISLKDNKIKSVDPNAFYNNGALVMVDLSHNELFDLSPATFLSQLNMLLVDLSYNKLLRTPYSAFNRRVVTVLLKENPLVCSEKVHMLQQGVGVYVPNSEDIICRRQHSIGSSVFGEVQAASNDSRSNVGGLISSSPFSSLPQLVKSVETEESGAFVQGPASPTESPAQQLQNSDRQHSLVSNIRPISTKRISTADINQFVDTSQFPDSISQPTVDFSQHTSPSNTPIIQPLEDHHHTQPPSPAPQPSSPNPTTTSNSSSSHEEVDIANDPNQIYPLPVPFLTRPPKIHTAHNVGNDVVVTQTLPPSIVIAAGPPRTAFKPAVKKLHLILRWRGQSQRRADWKKLNYSKIVWV</sequence>
<protein>
    <submittedName>
        <fullName evidence="6">Uncharacterized protein</fullName>
    </submittedName>
</protein>
<proteinExistence type="predicted"/>
<dbReference type="Proteomes" id="UP000887574">
    <property type="component" value="Unplaced"/>
</dbReference>
<evidence type="ECO:0000313" key="6">
    <source>
        <dbReference type="WBParaSite" id="jg5108"/>
    </source>
</evidence>
<feature type="compositionally biased region" description="Polar residues" evidence="3">
    <location>
        <begin position="532"/>
        <end position="556"/>
    </location>
</feature>
<feature type="chain" id="PRO_5037018671" evidence="4">
    <location>
        <begin position="37"/>
        <end position="724"/>
    </location>
</feature>
<dbReference type="Pfam" id="PF13855">
    <property type="entry name" value="LRR_8"/>
    <property type="match status" value="4"/>
</dbReference>
<dbReference type="InterPro" id="IPR003591">
    <property type="entry name" value="Leu-rich_rpt_typical-subtyp"/>
</dbReference>
<keyword evidence="5" id="KW-1185">Reference proteome</keyword>
<dbReference type="PANTHER" id="PTHR24366">
    <property type="entry name" value="IG(IMMUNOGLOBULIN) AND LRR(LEUCINE RICH REPEAT) DOMAINS"/>
    <property type="match status" value="1"/>
</dbReference>
<dbReference type="Pfam" id="PF00560">
    <property type="entry name" value="LRR_1"/>
    <property type="match status" value="1"/>
</dbReference>
<reference evidence="6" key="1">
    <citation type="submission" date="2022-11" db="UniProtKB">
        <authorList>
            <consortium name="WormBaseParasite"/>
        </authorList>
    </citation>
    <scope>IDENTIFICATION</scope>
</reference>
<keyword evidence="4" id="KW-0732">Signal</keyword>
<name>A0A915EDZ2_9BILA</name>
<evidence type="ECO:0000256" key="4">
    <source>
        <dbReference type="SAM" id="SignalP"/>
    </source>
</evidence>
<dbReference type="WBParaSite" id="jg5108">
    <property type="protein sequence ID" value="jg5108"/>
    <property type="gene ID" value="jg5108"/>
</dbReference>
<feature type="region of interest" description="Disordered" evidence="3">
    <location>
        <begin position="576"/>
        <end position="636"/>
    </location>
</feature>
<feature type="signal peptide" evidence="4">
    <location>
        <begin position="1"/>
        <end position="36"/>
    </location>
</feature>
<dbReference type="SUPFAM" id="SSF52058">
    <property type="entry name" value="L domain-like"/>
    <property type="match status" value="2"/>
</dbReference>